<feature type="compositionally biased region" description="Low complexity" evidence="1">
    <location>
        <begin position="191"/>
        <end position="214"/>
    </location>
</feature>
<feature type="region of interest" description="Disordered" evidence="1">
    <location>
        <begin position="346"/>
        <end position="374"/>
    </location>
</feature>
<feature type="compositionally biased region" description="Low complexity" evidence="1">
    <location>
        <begin position="1"/>
        <end position="24"/>
    </location>
</feature>
<reference evidence="2 3" key="1">
    <citation type="journal article" date="2018" name="BMC Genomics">
        <title>The genome of Naegleria lovaniensis, the basis for a comparative approach to unravel pathogenicity factors of the human pathogenic amoeba N. fowleri.</title>
        <authorList>
            <person name="Liechti N."/>
            <person name="Schurch N."/>
            <person name="Bruggmann R."/>
            <person name="Wittwer M."/>
        </authorList>
    </citation>
    <scope>NUCLEOTIDE SEQUENCE [LARGE SCALE GENOMIC DNA]</scope>
    <source>
        <strain evidence="2 3">ATCC 30569</strain>
    </source>
</reference>
<feature type="compositionally biased region" description="Low complexity" evidence="1">
    <location>
        <begin position="894"/>
        <end position="905"/>
    </location>
</feature>
<dbReference type="RefSeq" id="XP_044543651.1">
    <property type="nucleotide sequence ID" value="XM_044686341.1"/>
</dbReference>
<evidence type="ECO:0000313" key="3">
    <source>
        <dbReference type="Proteomes" id="UP000816034"/>
    </source>
</evidence>
<evidence type="ECO:0000256" key="1">
    <source>
        <dbReference type="SAM" id="MobiDB-lite"/>
    </source>
</evidence>
<feature type="compositionally biased region" description="Low complexity" evidence="1">
    <location>
        <begin position="224"/>
        <end position="233"/>
    </location>
</feature>
<feature type="region of interest" description="Disordered" evidence="1">
    <location>
        <begin position="572"/>
        <end position="645"/>
    </location>
</feature>
<feature type="compositionally biased region" description="Low complexity" evidence="1">
    <location>
        <begin position="417"/>
        <end position="435"/>
    </location>
</feature>
<gene>
    <name evidence="2" type="ORF">C9374_010761</name>
</gene>
<feature type="compositionally biased region" description="Polar residues" evidence="1">
    <location>
        <begin position="725"/>
        <end position="734"/>
    </location>
</feature>
<feature type="compositionally biased region" description="Polar residues" evidence="1">
    <location>
        <begin position="837"/>
        <end position="862"/>
    </location>
</feature>
<evidence type="ECO:0000313" key="2">
    <source>
        <dbReference type="EMBL" id="KAG2374477.1"/>
    </source>
</evidence>
<feature type="region of interest" description="Disordered" evidence="1">
    <location>
        <begin position="1"/>
        <end position="76"/>
    </location>
</feature>
<feature type="compositionally biased region" description="Low complexity" evidence="1">
    <location>
        <begin position="578"/>
        <end position="610"/>
    </location>
</feature>
<organism evidence="2 3">
    <name type="scientific">Naegleria lovaniensis</name>
    <name type="common">Amoeba</name>
    <dbReference type="NCBI Taxonomy" id="51637"/>
    <lineage>
        <taxon>Eukaryota</taxon>
        <taxon>Discoba</taxon>
        <taxon>Heterolobosea</taxon>
        <taxon>Tetramitia</taxon>
        <taxon>Eutetramitia</taxon>
        <taxon>Vahlkampfiidae</taxon>
        <taxon>Naegleria</taxon>
    </lineage>
</organism>
<feature type="compositionally biased region" description="Polar residues" evidence="1">
    <location>
        <begin position="30"/>
        <end position="53"/>
    </location>
</feature>
<comment type="caution">
    <text evidence="2">The sequence shown here is derived from an EMBL/GenBank/DDBJ whole genome shotgun (WGS) entry which is preliminary data.</text>
</comment>
<feature type="region of interest" description="Disordered" evidence="1">
    <location>
        <begin position="943"/>
        <end position="1027"/>
    </location>
</feature>
<dbReference type="EMBL" id="PYSW02000045">
    <property type="protein sequence ID" value="KAG2374477.1"/>
    <property type="molecule type" value="Genomic_DNA"/>
</dbReference>
<dbReference type="GeneID" id="68103215"/>
<dbReference type="AlphaFoldDB" id="A0AA88GB71"/>
<keyword evidence="3" id="KW-1185">Reference proteome</keyword>
<feature type="compositionally biased region" description="Polar residues" evidence="1">
    <location>
        <begin position="439"/>
        <end position="456"/>
    </location>
</feature>
<sequence>MEDHTITSTTRDSNTTTATPTSSSVERNEPSGSVFSITAPNTIQSMDPNQVTRTSDHSKQYHETPQPVQNMERSTSVHDHVPYESMATTENIMSNTISKNDGHCSSIQVKSGNPSAHLDFQTIQPETTMLQRMATHTHESSSPKPSSFFGDGMVSSSSCMKPLRTYSEDDQVEATPQQLRPLHVGTSHAQSSPPFVPVMNPNNTNNNSVRNFPSGKNEAEEHQTTTTANNCNNQKKMMEQKNSCNYTAAAARTDLESSSNITIPTTITTENSHPTISTTTTTDYYQQAPLPSLFSSSSSSGFLSQQAPQFRPLVSATSMTCLPPPSLLLLQEHEQQQQQGRMISSIPPWMHQPQSSQTESSGSTTTTTTTESIQIGDDNSHVHRRMHASSGGAGVVHGGTMPIPVSNVHLTYPTLHPPSSSSAATPPPQQQNTNADGSVHSTTKFNNKMMTNREGGNTNHTSNTISNSTSSSSRNQNVSKQKSATTMKQDGKKAMNNHNMGDGTLSESKTCVICGKADTGNKYISYTINESNIAQYRGCFAHVPNINIGDGVCKNCYAKKYKFVTGLSINKVKRKPGSTPQTTQPQAQPSLPSSASQQSHTPSSNSSKPPYLTSNVATNVVPPTSHSPPPLKKNSTAPPLLPTATKVGNYQKHHSLYTQPPVSSAYHHHHAGIAGYISPSVGENPMSGYPYCEGEVYSSGNSSENAHHHHEGYYQQQQQPGEMYTHQQYSSQYLPAQHRLSSHETRSSPTHSREYLYHPYSRPTSSQRSNYDYHSSVAHQQPYAPSPSSYHHADAYRAPPVMTQRGSRAVSPIVRASNGPYYSTPEHSVQLIERTSPYMNSNSPPYHTSPSNELAYSGSSGDASFPAIMTASDSSNRRESKHSLPSHRYHPYASSSNPYSRSSESQNDGVNNPVMNSSVPPSEISPPALSRNLPYGVVATGVAVSSQETRRRETRISQYDPLKDTTNAPNNLPEGVQSKQDHRITENVSANDASRSKLPSVKDLLNFPSETDSNTGDPSGMKEAKNQNEKQQFSFFSELIDDTSKKKLPMIDEKNQMDKLNLKDISQQRMVDIILSFVNEKVSSEAISTRMSIPRRVTLSDLRENINERARKCYMMDGCLTHTPNVGNILWKRDERNFIEIDDNFCLSNRFENNDMLRVVLQLTE</sequence>
<protein>
    <submittedName>
        <fullName evidence="2">Uncharacterized protein</fullName>
    </submittedName>
</protein>
<feature type="region of interest" description="Disordered" evidence="1">
    <location>
        <begin position="407"/>
        <end position="502"/>
    </location>
</feature>
<feature type="compositionally biased region" description="Basic and acidic residues" evidence="1">
    <location>
        <begin position="741"/>
        <end position="756"/>
    </location>
</feature>
<feature type="compositionally biased region" description="Polar residues" evidence="1">
    <location>
        <begin position="906"/>
        <end position="920"/>
    </location>
</feature>
<name>A0AA88GB71_NAELO</name>
<feature type="region of interest" description="Disordered" evidence="1">
    <location>
        <begin position="836"/>
        <end position="927"/>
    </location>
</feature>
<feature type="compositionally biased region" description="Low complexity" evidence="1">
    <location>
        <begin position="355"/>
        <end position="374"/>
    </location>
</feature>
<feature type="compositionally biased region" description="Polar residues" evidence="1">
    <location>
        <begin position="1008"/>
        <end position="1017"/>
    </location>
</feature>
<accession>A0AA88GB71</accession>
<feature type="compositionally biased region" description="Polar residues" evidence="1">
    <location>
        <begin position="762"/>
        <end position="779"/>
    </location>
</feature>
<feature type="region of interest" description="Disordered" evidence="1">
    <location>
        <begin position="697"/>
        <end position="794"/>
    </location>
</feature>
<proteinExistence type="predicted"/>
<feature type="compositionally biased region" description="Polar residues" evidence="1">
    <location>
        <begin position="612"/>
        <end position="624"/>
    </location>
</feature>
<feature type="compositionally biased region" description="Low complexity" evidence="1">
    <location>
        <begin position="457"/>
        <end position="479"/>
    </location>
</feature>
<feature type="region of interest" description="Disordered" evidence="1">
    <location>
        <begin position="184"/>
        <end position="234"/>
    </location>
</feature>
<dbReference type="Proteomes" id="UP000816034">
    <property type="component" value="Unassembled WGS sequence"/>
</dbReference>